<keyword evidence="5" id="KW-1185">Reference proteome</keyword>
<dbReference type="PRINTS" id="PR00080">
    <property type="entry name" value="SDRFAMILY"/>
</dbReference>
<dbReference type="GO" id="GO:0016491">
    <property type="term" value="F:oxidoreductase activity"/>
    <property type="evidence" value="ECO:0007669"/>
    <property type="project" value="UniProtKB-KW"/>
</dbReference>
<evidence type="ECO:0000313" key="5">
    <source>
        <dbReference type="Proteomes" id="UP000566324"/>
    </source>
</evidence>
<dbReference type="EMBL" id="JACHNZ010000017">
    <property type="protein sequence ID" value="MBB4632093.1"/>
    <property type="molecule type" value="Genomic_DNA"/>
</dbReference>
<keyword evidence="2" id="KW-0560">Oxidoreductase</keyword>
<accession>A0A7W7F8X6</accession>
<dbReference type="PRINTS" id="PR00081">
    <property type="entry name" value="GDHRDH"/>
</dbReference>
<comment type="similarity">
    <text evidence="1 3">Belongs to the short-chain dehydrogenases/reductases (SDR) family.</text>
</comment>
<name>A0A7W7F8X6_9SPHN</name>
<sequence length="257" mass="26915">MAGFSFDLSGRVALVTGASSGFGARFARQLAASGAKVALGARRVDMLSALADEIARAGGEALAVEMDVSSEASVIAAYDRIEAELGTPDSIIANAGMNIEGSATELAVEDFNRVMGVNLTGVFLTVREGARRMLASGVRERGNGRIVIVSSITANSVSPGLAAYSASKAAVQQMGKVLARDWVRQGINVNSICPGYARTEINSDWFDTEAGQKHIAKFPRRRLMAEDSLDAMLLYLASDASAAITGTSFTLDDGQSL</sequence>
<dbReference type="PANTHER" id="PTHR43669">
    <property type="entry name" value="5-KETO-D-GLUCONATE 5-REDUCTASE"/>
    <property type="match status" value="1"/>
</dbReference>
<dbReference type="FunFam" id="3.40.50.720:FF:000084">
    <property type="entry name" value="Short-chain dehydrogenase reductase"/>
    <property type="match status" value="1"/>
</dbReference>
<dbReference type="InterPro" id="IPR020904">
    <property type="entry name" value="Sc_DH/Rdtase_CS"/>
</dbReference>
<evidence type="ECO:0000313" key="4">
    <source>
        <dbReference type="EMBL" id="MBB4632093.1"/>
    </source>
</evidence>
<dbReference type="InterPro" id="IPR036291">
    <property type="entry name" value="NAD(P)-bd_dom_sf"/>
</dbReference>
<evidence type="ECO:0000256" key="3">
    <source>
        <dbReference type="RuleBase" id="RU000363"/>
    </source>
</evidence>
<dbReference type="CDD" id="cd05233">
    <property type="entry name" value="SDR_c"/>
    <property type="match status" value="1"/>
</dbReference>
<dbReference type="RefSeq" id="WP_184068002.1">
    <property type="nucleotide sequence ID" value="NZ_JACHNZ010000017.1"/>
</dbReference>
<organism evidence="4 5">
    <name type="scientific">Sphingosinicella soli</name>
    <dbReference type="NCBI Taxonomy" id="333708"/>
    <lineage>
        <taxon>Bacteria</taxon>
        <taxon>Pseudomonadati</taxon>
        <taxon>Pseudomonadota</taxon>
        <taxon>Alphaproteobacteria</taxon>
        <taxon>Sphingomonadales</taxon>
        <taxon>Sphingosinicellaceae</taxon>
        <taxon>Sphingosinicella</taxon>
    </lineage>
</organism>
<reference evidence="4 5" key="1">
    <citation type="submission" date="2020-08" db="EMBL/GenBank/DDBJ databases">
        <title>Genomic Encyclopedia of Type Strains, Phase IV (KMG-IV): sequencing the most valuable type-strain genomes for metagenomic binning, comparative biology and taxonomic classification.</title>
        <authorList>
            <person name="Goeker M."/>
        </authorList>
    </citation>
    <scope>NUCLEOTIDE SEQUENCE [LARGE SCALE GENOMIC DNA]</scope>
    <source>
        <strain evidence="4 5">DSM 17328</strain>
    </source>
</reference>
<evidence type="ECO:0000256" key="2">
    <source>
        <dbReference type="ARBA" id="ARBA00023002"/>
    </source>
</evidence>
<proteinExistence type="inferred from homology"/>
<dbReference type="Proteomes" id="UP000566324">
    <property type="component" value="Unassembled WGS sequence"/>
</dbReference>
<dbReference type="Gene3D" id="3.40.50.720">
    <property type="entry name" value="NAD(P)-binding Rossmann-like Domain"/>
    <property type="match status" value="1"/>
</dbReference>
<dbReference type="Pfam" id="PF00106">
    <property type="entry name" value="adh_short"/>
    <property type="match status" value="1"/>
</dbReference>
<dbReference type="InterPro" id="IPR002347">
    <property type="entry name" value="SDR_fam"/>
</dbReference>
<dbReference type="PANTHER" id="PTHR43669:SF3">
    <property type="entry name" value="ALCOHOL DEHYDROGENASE, PUTATIVE (AFU_ORTHOLOGUE AFUA_3G03445)-RELATED"/>
    <property type="match status" value="1"/>
</dbReference>
<protein>
    <submittedName>
        <fullName evidence="4">NAD(P)-dependent dehydrogenase (Short-subunit alcohol dehydrogenase family)</fullName>
    </submittedName>
</protein>
<dbReference type="SUPFAM" id="SSF51735">
    <property type="entry name" value="NAD(P)-binding Rossmann-fold domains"/>
    <property type="match status" value="1"/>
</dbReference>
<comment type="caution">
    <text evidence="4">The sequence shown here is derived from an EMBL/GenBank/DDBJ whole genome shotgun (WGS) entry which is preliminary data.</text>
</comment>
<gene>
    <name evidence="4" type="ORF">GGQ98_001712</name>
</gene>
<dbReference type="PROSITE" id="PS00061">
    <property type="entry name" value="ADH_SHORT"/>
    <property type="match status" value="1"/>
</dbReference>
<evidence type="ECO:0000256" key="1">
    <source>
        <dbReference type="ARBA" id="ARBA00006484"/>
    </source>
</evidence>
<dbReference type="AlphaFoldDB" id="A0A7W7F8X6"/>